<name>A0A9R0K039_SPIOL</name>
<evidence type="ECO:0000256" key="2">
    <source>
        <dbReference type="ARBA" id="ARBA00022723"/>
    </source>
</evidence>
<evidence type="ECO:0000256" key="6">
    <source>
        <dbReference type="ARBA" id="ARBA00023054"/>
    </source>
</evidence>
<keyword evidence="6" id="KW-0175">Coiled coil</keyword>
<keyword evidence="4" id="KW-0862">Zinc</keyword>
<dbReference type="OrthoDB" id="1911163at2759"/>
<feature type="region of interest" description="Disordered" evidence="7">
    <location>
        <begin position="66"/>
        <end position="111"/>
    </location>
</feature>
<evidence type="ECO:0000256" key="3">
    <source>
        <dbReference type="ARBA" id="ARBA00022741"/>
    </source>
</evidence>
<dbReference type="Gene3D" id="1.20.272.10">
    <property type="match status" value="1"/>
</dbReference>
<feature type="region of interest" description="Disordered" evidence="7">
    <location>
        <begin position="883"/>
        <end position="916"/>
    </location>
</feature>
<feature type="region of interest" description="Disordered" evidence="7">
    <location>
        <begin position="223"/>
        <end position="273"/>
    </location>
</feature>
<dbReference type="GO" id="GO:0003689">
    <property type="term" value="F:DNA clamp loader activity"/>
    <property type="evidence" value="ECO:0007669"/>
    <property type="project" value="TreeGrafter"/>
</dbReference>
<dbReference type="RefSeq" id="XP_021852878.1">
    <property type="nucleotide sequence ID" value="XM_021997186.2"/>
</dbReference>
<sequence>MSGSSRVYDPSKLHLKRELTQIRKAARVLRDPGTTSSWKSPLSSSRSVAPSFFNTSNNNLHFLYHDNNNGNNNHEHLTGKNDGDDDVSPHFKQRVEGNDDNGVEREMDKEKAKAKERRVFLYNWRSNRSSSEKSLGRFDVDGGVGNVCKNGGNNNNVNDGSSVRGSVVSDSVGDSLSDARNAGGDSKSDTCIGDHHRRGGRHQRHYSTTFRCRDTTLASMASPTKVRRAIGKKKSRKSASSVALRQQLHKQKQKKPLGVSDKNSKWAFNGSPSSRLVLNQDDSVSLIDQSDDTEDCCGSDELREESGESPLLSRLRQKHKFLRGSRRDDSSYTLSTPALSTSSFNRFMLANCKNPSTVGSWDGTTTSFNDVDDNEEDHLDLPGRQGCGISCYWSKKTTKHKGACRSCYSPSLSDTLRRKGGSLLCGSQKDNHKQPGYLSRSKKQKIFSQMARGHLPLLSNSADGGESSFETGNSDDELSTNFGELNLEGLSRLDGRRWSANCRSQDGSDLIAAGGEGEEESSSENIRSLSQRYRPIFFDELIGQNIVVQSLMNSISRGRVAPVYLFQGPRGTGKTSSAKIFAAALNCLATEGTKPCGICRDCSDFISGRSKDLMEVDGSNKKAIDRMRHLLKSLLAAPSSASSRYKILLIDECHLLPSKTWSAFLKFLQDPLPRVVFIFVTTDLENVPRTVLSRCQKYLFNKIKDGDIVSRLRNIAAEENLDVDSDAFELIALNADGSLRDAETMLDQLSLLGKRITTSLVNELVGVISDDKLLELLELAMSSNTAETVKRARELMDSGIDPLVLMSQLASLIMDIIAGSYQLADAKCSSSSLSGRSLSETELEKLKHALKLLSESEKQLRVSSERSTWFTATLLQLGSVTSPEFTLSGSSKKQSSKTTEEDPSTASRDASGRQHNSDSLYMIRRSASPPLFSAEGNLNSGYPKESYLHTVVGSSNSKATHKHSANSMDSTASYGDFIGGSMIVGKANMDGLDDLWLQCIERCHSKTLRQLLHCHGRLLSIAEVEGVLIVYIAFRDKVVKSRAERFLISITNSIEMVLERSIEVRMILLPEGEMHLDSAETGGSLDLSGHKQIKQGEGYDNVNGGSNSSLLLEERSSSILDQANDNNTNVRRQEVPMQRIESIIREQRLESAWLQAAERSTPRSMSRLRPEKNQVLPQEGIYCQKEEESMNPKDLTSNHWDDELNHEIKALKVTDRKTQQKDQTGKRIDHPPISPSLLHQSGYASNCSKDYQGYESGPGTAGCNILFCWNNRHPRKGKGNQGTIVQPRKGGRFLCFGECRKSRQSRAER</sequence>
<dbReference type="PANTHER" id="PTHR11669">
    <property type="entry name" value="REPLICATION FACTOR C / DNA POLYMERASE III GAMMA-TAU SUBUNIT"/>
    <property type="match status" value="1"/>
</dbReference>
<dbReference type="FunFam" id="3.40.50.300:FF:000014">
    <property type="entry name" value="DNA polymerase III subunit gamma/tau"/>
    <property type="match status" value="1"/>
</dbReference>
<dbReference type="NCBIfam" id="TIGR02397">
    <property type="entry name" value="dnaX_nterm"/>
    <property type="match status" value="1"/>
</dbReference>
<dbReference type="GO" id="GO:0006261">
    <property type="term" value="P:DNA-templated DNA replication"/>
    <property type="evidence" value="ECO:0000318"/>
    <property type="project" value="GO_Central"/>
</dbReference>
<reference evidence="10" key="2">
    <citation type="submission" date="2025-08" db="UniProtKB">
        <authorList>
            <consortium name="RefSeq"/>
        </authorList>
    </citation>
    <scope>IDENTIFICATION</scope>
    <source>
        <tissue evidence="10">Leaf</tissue>
    </source>
</reference>
<dbReference type="InterPro" id="IPR008921">
    <property type="entry name" value="DNA_pol3_clamp-load_cplx_C"/>
</dbReference>
<dbReference type="CDD" id="cd18137">
    <property type="entry name" value="HLD_clamp_pol_III_gamma_tau"/>
    <property type="match status" value="1"/>
</dbReference>
<feature type="compositionally biased region" description="Low complexity" evidence="7">
    <location>
        <begin position="888"/>
        <end position="897"/>
    </location>
</feature>
<dbReference type="GO" id="GO:0009360">
    <property type="term" value="C:DNA polymerase III complex"/>
    <property type="evidence" value="ECO:0007669"/>
    <property type="project" value="InterPro"/>
</dbReference>
<reference evidence="9" key="1">
    <citation type="journal article" date="2021" name="Nat. Commun.">
        <title>Genomic analyses provide insights into spinach domestication and the genetic basis of agronomic traits.</title>
        <authorList>
            <person name="Cai X."/>
            <person name="Sun X."/>
            <person name="Xu C."/>
            <person name="Sun H."/>
            <person name="Wang X."/>
            <person name="Ge C."/>
            <person name="Zhang Z."/>
            <person name="Wang Q."/>
            <person name="Fei Z."/>
            <person name="Jiao C."/>
            <person name="Wang Q."/>
        </authorList>
    </citation>
    <scope>NUCLEOTIDE SEQUENCE [LARGE SCALE GENOMIC DNA]</scope>
    <source>
        <strain evidence="9">cv. Varoflay</strain>
    </source>
</reference>
<protein>
    <submittedName>
        <fullName evidence="10">Protein STICHEL</fullName>
    </submittedName>
</protein>
<dbReference type="InterPro" id="IPR045085">
    <property type="entry name" value="HLD_clamp_pol_III_gamma_tau"/>
</dbReference>
<dbReference type="Pfam" id="PF13177">
    <property type="entry name" value="DNA_pol3_delta2"/>
    <property type="match status" value="1"/>
</dbReference>
<feature type="compositionally biased region" description="Acidic residues" evidence="7">
    <location>
        <begin position="289"/>
        <end position="298"/>
    </location>
</feature>
<organism evidence="9 10">
    <name type="scientific">Spinacia oleracea</name>
    <name type="common">Spinach</name>
    <dbReference type="NCBI Taxonomy" id="3562"/>
    <lineage>
        <taxon>Eukaryota</taxon>
        <taxon>Viridiplantae</taxon>
        <taxon>Streptophyta</taxon>
        <taxon>Embryophyta</taxon>
        <taxon>Tracheophyta</taxon>
        <taxon>Spermatophyta</taxon>
        <taxon>Magnoliopsida</taxon>
        <taxon>eudicotyledons</taxon>
        <taxon>Gunneridae</taxon>
        <taxon>Pentapetalae</taxon>
        <taxon>Caryophyllales</taxon>
        <taxon>Chenopodiaceae</taxon>
        <taxon>Chenopodioideae</taxon>
        <taxon>Anserineae</taxon>
        <taxon>Spinacia</taxon>
    </lineage>
</organism>
<feature type="region of interest" description="Disordered" evidence="7">
    <location>
        <begin position="288"/>
        <end position="310"/>
    </location>
</feature>
<dbReference type="GeneID" id="110792388"/>
<evidence type="ECO:0000259" key="8">
    <source>
        <dbReference type="SMART" id="SM00382"/>
    </source>
</evidence>
<proteinExistence type="inferred from homology"/>
<feature type="region of interest" description="Disordered" evidence="7">
    <location>
        <begin position="1215"/>
        <end position="1237"/>
    </location>
</feature>
<dbReference type="GO" id="GO:0005663">
    <property type="term" value="C:DNA replication factor C complex"/>
    <property type="evidence" value="ECO:0000318"/>
    <property type="project" value="GO_Central"/>
</dbReference>
<keyword evidence="9" id="KW-1185">Reference proteome</keyword>
<evidence type="ECO:0000256" key="5">
    <source>
        <dbReference type="ARBA" id="ARBA00022840"/>
    </source>
</evidence>
<dbReference type="Pfam" id="PF22608">
    <property type="entry name" value="DNAX_ATPase_lid"/>
    <property type="match status" value="1"/>
</dbReference>
<dbReference type="SUPFAM" id="SSF52540">
    <property type="entry name" value="P-loop containing nucleoside triphosphate hydrolases"/>
    <property type="match status" value="1"/>
</dbReference>
<dbReference type="CDD" id="cd00009">
    <property type="entry name" value="AAA"/>
    <property type="match status" value="1"/>
</dbReference>
<dbReference type="GO" id="GO:0003677">
    <property type="term" value="F:DNA binding"/>
    <property type="evidence" value="ECO:0007669"/>
    <property type="project" value="InterPro"/>
</dbReference>
<feature type="compositionally biased region" description="Low complexity" evidence="7">
    <location>
        <begin position="149"/>
        <end position="178"/>
    </location>
</feature>
<keyword evidence="3" id="KW-0547">Nucleotide-binding</keyword>
<dbReference type="GO" id="GO:0003887">
    <property type="term" value="F:DNA-directed DNA polymerase activity"/>
    <property type="evidence" value="ECO:0007669"/>
    <property type="project" value="InterPro"/>
</dbReference>
<evidence type="ECO:0000256" key="7">
    <source>
        <dbReference type="SAM" id="MobiDB-lite"/>
    </source>
</evidence>
<dbReference type="GO" id="GO:0005524">
    <property type="term" value="F:ATP binding"/>
    <property type="evidence" value="ECO:0007669"/>
    <property type="project" value="UniProtKB-KW"/>
</dbReference>
<feature type="region of interest" description="Disordered" evidence="7">
    <location>
        <begin position="457"/>
        <end position="477"/>
    </location>
</feature>
<dbReference type="InterPro" id="IPR050238">
    <property type="entry name" value="DNA_Rep/Repair_Clamp_Loader"/>
</dbReference>
<dbReference type="PANTHER" id="PTHR11669:SF63">
    <property type="entry name" value="PROTEIN STICHEL"/>
    <property type="match status" value="1"/>
</dbReference>
<accession>A0A9R0K039</accession>
<dbReference type="Gene3D" id="3.40.50.300">
    <property type="entry name" value="P-loop containing nucleotide triphosphate hydrolases"/>
    <property type="match status" value="1"/>
</dbReference>
<dbReference type="SMART" id="SM00382">
    <property type="entry name" value="AAA"/>
    <property type="match status" value="1"/>
</dbReference>
<feature type="compositionally biased region" description="Basic and acidic residues" evidence="7">
    <location>
        <begin position="73"/>
        <end position="111"/>
    </location>
</feature>
<dbReference type="Gene3D" id="1.10.8.60">
    <property type="match status" value="1"/>
</dbReference>
<feature type="compositionally biased region" description="Polar residues" evidence="7">
    <location>
        <begin position="458"/>
        <end position="472"/>
    </location>
</feature>
<dbReference type="Proteomes" id="UP000813463">
    <property type="component" value="Chromosome 3"/>
</dbReference>
<dbReference type="GO" id="GO:0046872">
    <property type="term" value="F:metal ion binding"/>
    <property type="evidence" value="ECO:0007669"/>
    <property type="project" value="UniProtKB-KW"/>
</dbReference>
<evidence type="ECO:0000256" key="1">
    <source>
        <dbReference type="ARBA" id="ARBA00006360"/>
    </source>
</evidence>
<dbReference type="InterPro" id="IPR054506">
    <property type="entry name" value="DnaA_N-like_STI"/>
</dbReference>
<dbReference type="InterPro" id="IPR022754">
    <property type="entry name" value="DNA_pol_III_gamma-3"/>
</dbReference>
<feature type="compositionally biased region" description="Basic and acidic residues" evidence="7">
    <location>
        <begin position="1215"/>
        <end position="1230"/>
    </location>
</feature>
<feature type="compositionally biased region" description="Basic residues" evidence="7">
    <location>
        <begin position="225"/>
        <end position="237"/>
    </location>
</feature>
<dbReference type="InterPro" id="IPR027417">
    <property type="entry name" value="P-loop_NTPase"/>
</dbReference>
<dbReference type="FunFam" id="1.10.8.60:FF:000013">
    <property type="entry name" value="DNA polymerase III subunit gamma/tau"/>
    <property type="match status" value="1"/>
</dbReference>
<evidence type="ECO:0000313" key="10">
    <source>
        <dbReference type="RefSeq" id="XP_021852878.1"/>
    </source>
</evidence>
<dbReference type="SUPFAM" id="SSF48019">
    <property type="entry name" value="post-AAA+ oligomerization domain-like"/>
    <property type="match status" value="1"/>
</dbReference>
<dbReference type="GO" id="GO:0006281">
    <property type="term" value="P:DNA repair"/>
    <property type="evidence" value="ECO:0000318"/>
    <property type="project" value="GO_Central"/>
</dbReference>
<comment type="similarity">
    <text evidence="1">Belongs to the DnaX/STICHEL family.</text>
</comment>
<keyword evidence="2" id="KW-0479">Metal-binding</keyword>
<dbReference type="InterPro" id="IPR003593">
    <property type="entry name" value="AAA+_ATPase"/>
</dbReference>
<evidence type="ECO:0000313" key="9">
    <source>
        <dbReference type="Proteomes" id="UP000813463"/>
    </source>
</evidence>
<feature type="region of interest" description="Disordered" evidence="7">
    <location>
        <begin position="149"/>
        <end position="207"/>
    </location>
</feature>
<dbReference type="KEGG" id="soe:110792388"/>
<gene>
    <name evidence="10" type="primary">LOC110792388</name>
</gene>
<feature type="domain" description="AAA+ ATPase" evidence="8">
    <location>
        <begin position="560"/>
        <end position="722"/>
    </location>
</feature>
<feature type="compositionally biased region" description="Basic residues" evidence="7">
    <location>
        <begin position="195"/>
        <end position="205"/>
    </location>
</feature>
<dbReference type="InterPro" id="IPR012763">
    <property type="entry name" value="DNA_pol_III_sug/sutau_N"/>
</dbReference>
<evidence type="ECO:0000256" key="4">
    <source>
        <dbReference type="ARBA" id="ARBA00022833"/>
    </source>
</evidence>
<dbReference type="Pfam" id="PF12169">
    <property type="entry name" value="DNA_pol3_gamma3"/>
    <property type="match status" value="1"/>
</dbReference>
<keyword evidence="5" id="KW-0067">ATP-binding</keyword>
<dbReference type="Pfam" id="PF23007">
    <property type="entry name" value="DnaA_N-like_STI"/>
    <property type="match status" value="1"/>
</dbReference>